<dbReference type="GO" id="GO:1901137">
    <property type="term" value="P:carbohydrate derivative biosynthetic process"/>
    <property type="evidence" value="ECO:0007669"/>
    <property type="project" value="UniProtKB-ARBA"/>
</dbReference>
<feature type="domain" description="Glycosyl transferase family 1" evidence="5">
    <location>
        <begin position="194"/>
        <end position="342"/>
    </location>
</feature>
<dbReference type="InterPro" id="IPR050194">
    <property type="entry name" value="Glycosyltransferase_grp1"/>
</dbReference>
<dbReference type="PANTHER" id="PTHR45947">
    <property type="entry name" value="SULFOQUINOVOSYL TRANSFERASE SQD2"/>
    <property type="match status" value="1"/>
</dbReference>
<proteinExistence type="predicted"/>
<dbReference type="Gene3D" id="3.40.50.2000">
    <property type="entry name" value="Glycogen Phosphorylase B"/>
    <property type="match status" value="2"/>
</dbReference>
<evidence type="ECO:0000256" key="3">
    <source>
        <dbReference type="ARBA" id="ARBA00022679"/>
    </source>
</evidence>
<evidence type="ECO:0000259" key="5">
    <source>
        <dbReference type="Pfam" id="PF00534"/>
    </source>
</evidence>
<dbReference type="EMBL" id="VSLD01000003">
    <property type="protein sequence ID" value="TYC98994.1"/>
    <property type="molecule type" value="Genomic_DNA"/>
</dbReference>
<sequence>MTTTNSAPVERLTGKNLLVLNWRDIRHPQSGGAEQYMHQIAVRWVKAGATVTWFTSRGVAQSAHEVIDGITVIRSGGALGLYPRAAAWMLASGKKFDGVIDCQNGIPFFSPVFLPRSMPIVQVVHHVHQDQFATRFGRPLAAIGRFLEKDVARFVYGNRSIAAVSPSTRLELRRRLGYTGPIFVVPNGTVELPENVGPRDPDPTIAVVSRLVPHKRIDLLLGQIAVVVESIPNLRVDIVGDGPEKDRLQGIAADLNLMSHVTFHGYQPNEVRDALLSRAWITASTSAAEGWGCSVIEANAWGIPCIALRVPGIRDSVVDGETGWLVDEARDFGRTLIKALEEVSDHATAESTTKACRVWAARFTWDRSAALLAGVLVEETGATGASKTQRRRARSDMSSLALFSTPPKFNPSVSLRATDEAIEVDGRTSVLLNGCDETDAMGMLRRLGVFEADVRLADRDGILAGPSGAPHADHELAGLDDPSRGRPI</sequence>
<keyword evidence="8" id="KW-1185">Reference proteome</keyword>
<evidence type="ECO:0000256" key="1">
    <source>
        <dbReference type="ARBA" id="ARBA00021292"/>
    </source>
</evidence>
<evidence type="ECO:0000256" key="2">
    <source>
        <dbReference type="ARBA" id="ARBA00022676"/>
    </source>
</evidence>
<accession>A0A5D0XR94</accession>
<dbReference type="Pfam" id="PF13439">
    <property type="entry name" value="Glyco_transf_4"/>
    <property type="match status" value="1"/>
</dbReference>
<comment type="caution">
    <text evidence="7">The sequence shown here is derived from an EMBL/GenBank/DDBJ whole genome shotgun (WGS) entry which is preliminary data.</text>
</comment>
<name>A0A5D0XR94_9MICC</name>
<dbReference type="InterPro" id="IPR028098">
    <property type="entry name" value="Glyco_trans_4-like_N"/>
</dbReference>
<evidence type="ECO:0000313" key="7">
    <source>
        <dbReference type="EMBL" id="TYC98994.1"/>
    </source>
</evidence>
<feature type="domain" description="Glycosyltransferase subfamily 4-like N-terminal" evidence="6">
    <location>
        <begin position="31"/>
        <end position="188"/>
    </location>
</feature>
<feature type="compositionally biased region" description="Basic and acidic residues" evidence="4">
    <location>
        <begin position="471"/>
        <end position="488"/>
    </location>
</feature>
<protein>
    <recommendedName>
        <fullName evidence="1">D-inositol 3-phosphate glycosyltransferase</fullName>
    </recommendedName>
</protein>
<organism evidence="7 8">
    <name type="scientific">Arthrobacter echini</name>
    <dbReference type="NCBI Taxonomy" id="1529066"/>
    <lineage>
        <taxon>Bacteria</taxon>
        <taxon>Bacillati</taxon>
        <taxon>Actinomycetota</taxon>
        <taxon>Actinomycetes</taxon>
        <taxon>Micrococcales</taxon>
        <taxon>Micrococcaceae</taxon>
        <taxon>Arthrobacter</taxon>
    </lineage>
</organism>
<evidence type="ECO:0000256" key="4">
    <source>
        <dbReference type="SAM" id="MobiDB-lite"/>
    </source>
</evidence>
<keyword evidence="2" id="KW-0328">Glycosyltransferase</keyword>
<dbReference type="CDD" id="cd03801">
    <property type="entry name" value="GT4_PimA-like"/>
    <property type="match status" value="1"/>
</dbReference>
<dbReference type="Pfam" id="PF00534">
    <property type="entry name" value="Glycos_transf_1"/>
    <property type="match status" value="1"/>
</dbReference>
<dbReference type="OrthoDB" id="9790710at2"/>
<keyword evidence="3 7" id="KW-0808">Transferase</keyword>
<dbReference type="PANTHER" id="PTHR45947:SF3">
    <property type="entry name" value="SULFOQUINOVOSYL TRANSFERASE SQD2"/>
    <property type="match status" value="1"/>
</dbReference>
<dbReference type="SUPFAM" id="SSF53756">
    <property type="entry name" value="UDP-Glycosyltransferase/glycogen phosphorylase"/>
    <property type="match status" value="1"/>
</dbReference>
<evidence type="ECO:0000313" key="8">
    <source>
        <dbReference type="Proteomes" id="UP000323410"/>
    </source>
</evidence>
<dbReference type="AlphaFoldDB" id="A0A5D0XR94"/>
<dbReference type="GO" id="GO:0016757">
    <property type="term" value="F:glycosyltransferase activity"/>
    <property type="evidence" value="ECO:0007669"/>
    <property type="project" value="UniProtKB-KW"/>
</dbReference>
<evidence type="ECO:0000259" key="6">
    <source>
        <dbReference type="Pfam" id="PF13439"/>
    </source>
</evidence>
<gene>
    <name evidence="7" type="ORF">FQ377_08315</name>
</gene>
<dbReference type="InterPro" id="IPR001296">
    <property type="entry name" value="Glyco_trans_1"/>
</dbReference>
<dbReference type="RefSeq" id="WP_148600776.1">
    <property type="nucleotide sequence ID" value="NZ_VSLD01000003.1"/>
</dbReference>
<feature type="region of interest" description="Disordered" evidence="4">
    <location>
        <begin position="465"/>
        <end position="488"/>
    </location>
</feature>
<reference evidence="7 8" key="1">
    <citation type="submission" date="2019-08" db="EMBL/GenBank/DDBJ databases">
        <title>Genone of Arthrobacter echini P9.</title>
        <authorList>
            <person name="Bowman J.P."/>
        </authorList>
    </citation>
    <scope>NUCLEOTIDE SEQUENCE [LARGE SCALE GENOMIC DNA]</scope>
    <source>
        <strain evidence="7 8">P9</strain>
    </source>
</reference>
<dbReference type="Proteomes" id="UP000323410">
    <property type="component" value="Unassembled WGS sequence"/>
</dbReference>